<feature type="compositionally biased region" description="Acidic residues" evidence="1">
    <location>
        <begin position="47"/>
        <end position="66"/>
    </location>
</feature>
<gene>
    <name evidence="2" type="ORF">RRG08_051861</name>
</gene>
<feature type="compositionally biased region" description="Basic residues" evidence="1">
    <location>
        <begin position="113"/>
        <end position="124"/>
    </location>
</feature>
<proteinExistence type="predicted"/>
<protein>
    <submittedName>
        <fullName evidence="2">Uncharacterized protein</fullName>
    </submittedName>
</protein>
<organism evidence="2 3">
    <name type="scientific">Elysia crispata</name>
    <name type="common">lettuce slug</name>
    <dbReference type="NCBI Taxonomy" id="231223"/>
    <lineage>
        <taxon>Eukaryota</taxon>
        <taxon>Metazoa</taxon>
        <taxon>Spiralia</taxon>
        <taxon>Lophotrochozoa</taxon>
        <taxon>Mollusca</taxon>
        <taxon>Gastropoda</taxon>
        <taxon>Heterobranchia</taxon>
        <taxon>Euthyneura</taxon>
        <taxon>Panpulmonata</taxon>
        <taxon>Sacoglossa</taxon>
        <taxon>Placobranchoidea</taxon>
        <taxon>Plakobranchidae</taxon>
        <taxon>Elysia</taxon>
    </lineage>
</organism>
<feature type="region of interest" description="Disordered" evidence="1">
    <location>
        <begin position="1"/>
        <end position="124"/>
    </location>
</feature>
<dbReference type="Proteomes" id="UP001283361">
    <property type="component" value="Unassembled WGS sequence"/>
</dbReference>
<name>A0AAE0ZB72_9GAST</name>
<evidence type="ECO:0000313" key="2">
    <source>
        <dbReference type="EMBL" id="KAK3765237.1"/>
    </source>
</evidence>
<feature type="compositionally biased region" description="Basic and acidic residues" evidence="1">
    <location>
        <begin position="100"/>
        <end position="112"/>
    </location>
</feature>
<dbReference type="EMBL" id="JAWDGP010004327">
    <property type="protein sequence ID" value="KAK3765237.1"/>
    <property type="molecule type" value="Genomic_DNA"/>
</dbReference>
<comment type="caution">
    <text evidence="2">The sequence shown here is derived from an EMBL/GenBank/DDBJ whole genome shotgun (WGS) entry which is preliminary data.</text>
</comment>
<sequence length="156" mass="17039">MEPGGADTIQEMSSMRHTDMAGAEPRERGSSNFCSGCLSGWRKLAEVDEGMDDDDDDDEDEEEEKEEGVGDGGEEEHEGKGEGDMAGDSTGVIGAPSSRKKSDDQGTEVLKREPHKIRKSTKVSKSRVLVRRELRTAGRLCKCSDPSSWGPIFLLF</sequence>
<reference evidence="2" key="1">
    <citation type="journal article" date="2023" name="G3 (Bethesda)">
        <title>A reference genome for the long-term kleptoplast-retaining sea slug Elysia crispata morphotype clarki.</title>
        <authorList>
            <person name="Eastman K.E."/>
            <person name="Pendleton A.L."/>
            <person name="Shaikh M.A."/>
            <person name="Suttiyut T."/>
            <person name="Ogas R."/>
            <person name="Tomko P."/>
            <person name="Gavelis G."/>
            <person name="Widhalm J.R."/>
            <person name="Wisecaver J.H."/>
        </authorList>
    </citation>
    <scope>NUCLEOTIDE SEQUENCE</scope>
    <source>
        <strain evidence="2">ECLA1</strain>
    </source>
</reference>
<evidence type="ECO:0000256" key="1">
    <source>
        <dbReference type="SAM" id="MobiDB-lite"/>
    </source>
</evidence>
<feature type="compositionally biased region" description="Basic and acidic residues" evidence="1">
    <location>
        <begin position="14"/>
        <end position="29"/>
    </location>
</feature>
<evidence type="ECO:0000313" key="3">
    <source>
        <dbReference type="Proteomes" id="UP001283361"/>
    </source>
</evidence>
<keyword evidence="3" id="KW-1185">Reference proteome</keyword>
<accession>A0AAE0ZB72</accession>
<dbReference type="AlphaFoldDB" id="A0AAE0ZB72"/>